<dbReference type="STRING" id="326427.Cagg_2697"/>
<dbReference type="GO" id="GO:0009089">
    <property type="term" value="P:lysine biosynthetic process via diaminopimelate"/>
    <property type="evidence" value="ECO:0007669"/>
    <property type="project" value="TreeGrafter"/>
</dbReference>
<dbReference type="InterPro" id="IPR011650">
    <property type="entry name" value="Peptidase_M20_dimer"/>
</dbReference>
<dbReference type="HOGENOM" id="CLU_029469_2_1_0"/>
<dbReference type="GO" id="GO:0008233">
    <property type="term" value="F:peptidase activity"/>
    <property type="evidence" value="ECO:0007669"/>
    <property type="project" value="UniProtKB-KW"/>
</dbReference>
<dbReference type="PANTHER" id="PTHR43270">
    <property type="entry name" value="BETA-ALA-HIS DIPEPTIDASE"/>
    <property type="match status" value="1"/>
</dbReference>
<dbReference type="Pfam" id="PF01546">
    <property type="entry name" value="Peptidase_M20"/>
    <property type="match status" value="1"/>
</dbReference>
<dbReference type="eggNOG" id="COG0624">
    <property type="taxonomic scope" value="Bacteria"/>
</dbReference>
<keyword evidence="6" id="KW-1185">Reference proteome</keyword>
<dbReference type="Gene3D" id="3.30.70.360">
    <property type="match status" value="1"/>
</dbReference>
<feature type="domain" description="Peptidase M20 dimerisation" evidence="4">
    <location>
        <begin position="192"/>
        <end position="348"/>
    </location>
</feature>
<reference evidence="5" key="1">
    <citation type="submission" date="2008-12" db="EMBL/GenBank/DDBJ databases">
        <title>Complete sequence of Chloroflexus aggregans DSM 9485.</title>
        <authorList>
            <consortium name="US DOE Joint Genome Institute"/>
            <person name="Lucas S."/>
            <person name="Copeland A."/>
            <person name="Lapidus A."/>
            <person name="Glavina del Rio T."/>
            <person name="Dalin E."/>
            <person name="Tice H."/>
            <person name="Pitluck S."/>
            <person name="Foster B."/>
            <person name="Larimer F."/>
            <person name="Land M."/>
            <person name="Hauser L."/>
            <person name="Kyrpides N."/>
            <person name="Mikhailova N."/>
            <person name="Bryant D."/>
            <person name="Richardson P."/>
        </authorList>
    </citation>
    <scope>NUCLEOTIDE SEQUENCE</scope>
    <source>
        <strain evidence="5">DSM 9485</strain>
    </source>
</reference>
<dbReference type="AlphaFoldDB" id="B8G4T9"/>
<dbReference type="Gene3D" id="3.40.630.10">
    <property type="entry name" value="Zn peptidases"/>
    <property type="match status" value="1"/>
</dbReference>
<dbReference type="CDD" id="cd05681">
    <property type="entry name" value="M20_dipept_Sso-CP2"/>
    <property type="match status" value="1"/>
</dbReference>
<protein>
    <submittedName>
        <fullName evidence="5">Peptidase M20</fullName>
    </submittedName>
</protein>
<organism evidence="5 6">
    <name type="scientific">Chloroflexus aggregans (strain MD-66 / DSM 9485)</name>
    <dbReference type="NCBI Taxonomy" id="326427"/>
    <lineage>
        <taxon>Bacteria</taxon>
        <taxon>Bacillati</taxon>
        <taxon>Chloroflexota</taxon>
        <taxon>Chloroflexia</taxon>
        <taxon>Chloroflexales</taxon>
        <taxon>Chloroflexineae</taxon>
        <taxon>Chloroflexaceae</taxon>
        <taxon>Chloroflexus</taxon>
    </lineage>
</organism>
<dbReference type="Pfam" id="PF07687">
    <property type="entry name" value="M20_dimer"/>
    <property type="match status" value="1"/>
</dbReference>
<keyword evidence="1" id="KW-0645">Protease</keyword>
<proteinExistence type="predicted"/>
<evidence type="ECO:0000313" key="5">
    <source>
        <dbReference type="EMBL" id="ACL25565.1"/>
    </source>
</evidence>
<sequence length="451" mass="49218">MVMERFAAYIAEHQARLRAELAEIVRLPSVSAQNRGITETATFVEQRLRRLGAETRLLSADGGNPLVYATIGNGSRTLLIYDHYDVQPAEPLELWHTPPFDLTERDGKLYGRGVADNKGNLMLRIQAVEAWLATEGALPIRIVFVVEGEEEVSSKTLPAVCRTYADLLRADGCLWETGGVDLSERPVVTCGAKGIQYVELVARGASYDLHSSYATFVPNPAWRLTWALNTLKGPDGRIRIPGFYDRVRPPSAADLAALATIPAGDDEALLADFGLTAFLDNVRGTERLRRHLFEPTCTICGLVSGYTGEGSKTVLPSEARAKIDFRLVPDMDPAEVLQQLRRHLDAEGFNDIEIIDLGGEHPARSPLDATIVQAAVASARDVYGCEPILYPTMAGTGPMYPLCTALGTPVASGAGCGYHGSRVHSPNENIRLADYERAMRWMGSLIKHFAS</sequence>
<dbReference type="Proteomes" id="UP000002508">
    <property type="component" value="Chromosome"/>
</dbReference>
<dbReference type="KEGG" id="cag:Cagg_2697"/>
<dbReference type="GO" id="GO:0046872">
    <property type="term" value="F:metal ion binding"/>
    <property type="evidence" value="ECO:0007669"/>
    <property type="project" value="UniProtKB-KW"/>
</dbReference>
<evidence type="ECO:0000313" key="6">
    <source>
        <dbReference type="Proteomes" id="UP000002508"/>
    </source>
</evidence>
<accession>B8G4T9</accession>
<dbReference type="GO" id="GO:0006508">
    <property type="term" value="P:proteolysis"/>
    <property type="evidence" value="ECO:0007669"/>
    <property type="project" value="UniProtKB-KW"/>
</dbReference>
<evidence type="ECO:0000256" key="2">
    <source>
        <dbReference type="ARBA" id="ARBA00022723"/>
    </source>
</evidence>
<evidence type="ECO:0000259" key="4">
    <source>
        <dbReference type="Pfam" id="PF07687"/>
    </source>
</evidence>
<gene>
    <name evidence="5" type="ordered locus">Cagg_2697</name>
</gene>
<dbReference type="GO" id="GO:0009014">
    <property type="term" value="F:succinyl-diaminopimelate desuccinylase activity"/>
    <property type="evidence" value="ECO:0007669"/>
    <property type="project" value="TreeGrafter"/>
</dbReference>
<dbReference type="InterPro" id="IPR051458">
    <property type="entry name" value="Cyt/Met_Dipeptidase"/>
</dbReference>
<evidence type="ECO:0000256" key="1">
    <source>
        <dbReference type="ARBA" id="ARBA00022670"/>
    </source>
</evidence>
<keyword evidence="3" id="KW-0378">Hydrolase</keyword>
<dbReference type="NCBIfam" id="NF005034">
    <property type="entry name" value="PRK06446.1"/>
    <property type="match status" value="1"/>
</dbReference>
<keyword evidence="2" id="KW-0479">Metal-binding</keyword>
<dbReference type="EMBL" id="CP001337">
    <property type="protein sequence ID" value="ACL25565.1"/>
    <property type="molecule type" value="Genomic_DNA"/>
</dbReference>
<dbReference type="InterPro" id="IPR002933">
    <property type="entry name" value="Peptidase_M20"/>
</dbReference>
<name>B8G4T9_CHLAD</name>
<dbReference type="PANTHER" id="PTHR43270:SF8">
    <property type="entry name" value="DI- AND TRIPEPTIDASE DUG2-RELATED"/>
    <property type="match status" value="1"/>
</dbReference>
<evidence type="ECO:0000256" key="3">
    <source>
        <dbReference type="ARBA" id="ARBA00022801"/>
    </source>
</evidence>
<dbReference type="SUPFAM" id="SSF53187">
    <property type="entry name" value="Zn-dependent exopeptidases"/>
    <property type="match status" value="1"/>
</dbReference>
<dbReference type="GO" id="GO:0005829">
    <property type="term" value="C:cytosol"/>
    <property type="evidence" value="ECO:0007669"/>
    <property type="project" value="TreeGrafter"/>
</dbReference>